<dbReference type="EMBL" id="FOSB01000012">
    <property type="protein sequence ID" value="SFK38366.1"/>
    <property type="molecule type" value="Genomic_DNA"/>
</dbReference>
<dbReference type="AlphaFoldDB" id="A0A1I3Z4C7"/>
<evidence type="ECO:0000313" key="1">
    <source>
        <dbReference type="EMBL" id="SFK38366.1"/>
    </source>
</evidence>
<sequence length="478" mass="55160">MNKGTNKSKWILIAASLIIFVVGAYLFTDSGEDKLVLSTDSKPMRKAKPVDLEDFPLQWNEVKSYEEVNQFYEERIQGLKLAREEGLTTYPKESFPIPDKDGRMQVNEVWHSGHMIHILYSIDLSALTEEDPDGEGSPYLSRPPALEAVHIKESTETNEQSFESHSRELNPHETVVFENRVYSLIQVPPITEEWGYNYTREDIGNYDEEFSTSFRLRIDLETIETEGIPIRYKHDLEGHVLDTFTTDEVYEDGNVTIEPLEVNIGVASSHVKMRVEAEDEEIGQSIQAVIKSEEGARHPISLFLSPTQEGNIYESWFHPASELPGDVSMELESIHLKDETPYSFDIDMTQFEDERRVSKTFDKKVGEAYDTDIILKRVNIHNRQQMDIELRYEPHEEQQNKKLVGAQVHRLNTTPEEQKKYGEVVSDNGKTAEAVIWGHDQQGNINFPLRPFRNSENLTITVKRTIYSQRLDHTFDFQ</sequence>
<dbReference type="OrthoDB" id="2966571at2"/>
<organism evidence="1 2">
    <name type="scientific">Halobacillus dabanensis</name>
    <dbReference type="NCBI Taxonomy" id="240302"/>
    <lineage>
        <taxon>Bacteria</taxon>
        <taxon>Bacillati</taxon>
        <taxon>Bacillota</taxon>
        <taxon>Bacilli</taxon>
        <taxon>Bacillales</taxon>
        <taxon>Bacillaceae</taxon>
        <taxon>Halobacillus</taxon>
    </lineage>
</organism>
<accession>A0A1I3Z4C7</accession>
<proteinExistence type="predicted"/>
<keyword evidence="2" id="KW-1185">Reference proteome</keyword>
<evidence type="ECO:0008006" key="3">
    <source>
        <dbReference type="Google" id="ProtNLM"/>
    </source>
</evidence>
<protein>
    <recommendedName>
        <fullName evidence="3">DUF4179 domain-containing protein</fullName>
    </recommendedName>
</protein>
<reference evidence="2" key="1">
    <citation type="submission" date="2016-10" db="EMBL/GenBank/DDBJ databases">
        <authorList>
            <person name="Varghese N."/>
            <person name="Submissions S."/>
        </authorList>
    </citation>
    <scope>NUCLEOTIDE SEQUENCE [LARGE SCALE GENOMIC DNA]</scope>
    <source>
        <strain evidence="2">CGMCC 1.3704</strain>
    </source>
</reference>
<dbReference type="Proteomes" id="UP000183557">
    <property type="component" value="Unassembled WGS sequence"/>
</dbReference>
<name>A0A1I3Z4C7_HALDA</name>
<gene>
    <name evidence="1" type="ORF">SAMN04487936_112122</name>
</gene>
<evidence type="ECO:0000313" key="2">
    <source>
        <dbReference type="Proteomes" id="UP000183557"/>
    </source>
</evidence>